<gene>
    <name evidence="1" type="ORF">JMN32_09640</name>
</gene>
<evidence type="ECO:0000313" key="2">
    <source>
        <dbReference type="Proteomes" id="UP000614216"/>
    </source>
</evidence>
<evidence type="ECO:0000313" key="1">
    <source>
        <dbReference type="EMBL" id="MBL6446572.1"/>
    </source>
</evidence>
<comment type="caution">
    <text evidence="1">The sequence shown here is derived from an EMBL/GenBank/DDBJ whole genome shotgun (WGS) entry which is preliminary data.</text>
</comment>
<protein>
    <submittedName>
        <fullName evidence="1">Uncharacterized protein</fullName>
    </submittedName>
</protein>
<dbReference type="EMBL" id="JAEUGD010000031">
    <property type="protein sequence ID" value="MBL6446572.1"/>
    <property type="molecule type" value="Genomic_DNA"/>
</dbReference>
<dbReference type="AlphaFoldDB" id="A0A937FX05"/>
<reference evidence="1" key="1">
    <citation type="submission" date="2021-01" db="EMBL/GenBank/DDBJ databases">
        <title>Fulvivirga kasyanovii gen. nov., sp nov., a novel member of the phylum Bacteroidetes isolated from seawater in a mussel farm.</title>
        <authorList>
            <person name="Zhao L.-H."/>
            <person name="Wang Z.-J."/>
        </authorList>
    </citation>
    <scope>NUCLEOTIDE SEQUENCE</scope>
    <source>
        <strain evidence="1">29W222</strain>
    </source>
</reference>
<accession>A0A937FX05</accession>
<proteinExistence type="predicted"/>
<name>A0A937FX05_9BACT</name>
<dbReference type="Proteomes" id="UP000614216">
    <property type="component" value="Unassembled WGS sequence"/>
</dbReference>
<keyword evidence="2" id="KW-1185">Reference proteome</keyword>
<sequence>MILISLQGTAQGKLKISGGINATAMRYGVSGIEARRDPFYWLLSGNLTFSYKGISAPFSATISQQDQSFRYPLPFNQFGISPTYKFVTLHLGYRSMQFSEFTYGGNIFLGAGIEVSPENIPVRVSGFYGRLAKARLEGNINDLEFGLPSFERWAYGSKVTLVQKKGEVDIISFRAKDDRYSINDSITAELGITPSENLVLGLNLKREILERVSFSAEYALSAFTSDIRSPETELRDYKYAENVGGLFTPRVSSQFNGAYKGELVYSASSFQFGLKYRRIDPEYRTLGSPFLINDIEDISGTAGWRMFKRKLSLSTSAGVQRNNLNGDQESDVRRFIGSLNSSLSLANGVNVTAGYSNFSTSSTLTQFFQQSEFDQIDTLLYLQVTNSINSSISYNFGSESIKKSLSLNGSYQNADDNQDNLSVFYNGNVGYTVNYTERNLNLSTNFNVNSNEVNGVESLSGGPSLMASRLLLEKLLRVSVSSSLIQSYNQGSLISTNIIARLNGSLKYKQKHVFSMDLSLLRREANVEGVPSFSEFRGGITYNFNFSN</sequence>
<dbReference type="RefSeq" id="WP_202856104.1">
    <property type="nucleotide sequence ID" value="NZ_JAEUGD010000031.1"/>
</dbReference>
<organism evidence="1 2">
    <name type="scientific">Fulvivirga marina</name>
    <dbReference type="NCBI Taxonomy" id="2494733"/>
    <lineage>
        <taxon>Bacteria</taxon>
        <taxon>Pseudomonadati</taxon>
        <taxon>Bacteroidota</taxon>
        <taxon>Cytophagia</taxon>
        <taxon>Cytophagales</taxon>
        <taxon>Fulvivirgaceae</taxon>
        <taxon>Fulvivirga</taxon>
    </lineage>
</organism>